<dbReference type="PROSITE" id="PS50206">
    <property type="entry name" value="RHODANESE_3"/>
    <property type="match status" value="1"/>
</dbReference>
<evidence type="ECO:0000259" key="1">
    <source>
        <dbReference type="PROSITE" id="PS50206"/>
    </source>
</evidence>
<evidence type="ECO:0000313" key="3">
    <source>
        <dbReference type="Proteomes" id="UP000251213"/>
    </source>
</evidence>
<dbReference type="Proteomes" id="UP000251213">
    <property type="component" value="Unassembled WGS sequence"/>
</dbReference>
<dbReference type="SUPFAM" id="SSF52821">
    <property type="entry name" value="Rhodanese/Cell cycle control phosphatase"/>
    <property type="match status" value="1"/>
</dbReference>
<dbReference type="Pfam" id="PF00581">
    <property type="entry name" value="Rhodanese"/>
    <property type="match status" value="1"/>
</dbReference>
<organism evidence="2 3">
    <name type="scientific">Thermoflavimicrobium daqui</name>
    <dbReference type="NCBI Taxonomy" id="2137476"/>
    <lineage>
        <taxon>Bacteria</taxon>
        <taxon>Bacillati</taxon>
        <taxon>Bacillota</taxon>
        <taxon>Bacilli</taxon>
        <taxon>Bacillales</taxon>
        <taxon>Thermoactinomycetaceae</taxon>
        <taxon>Thermoflavimicrobium</taxon>
    </lineage>
</organism>
<keyword evidence="3" id="KW-1185">Reference proteome</keyword>
<proteinExistence type="predicted"/>
<dbReference type="RefSeq" id="WP_113659660.1">
    <property type="nucleotide sequence ID" value="NZ_KZ845670.1"/>
</dbReference>
<dbReference type="InterPro" id="IPR001763">
    <property type="entry name" value="Rhodanese-like_dom"/>
</dbReference>
<dbReference type="SMART" id="SM00450">
    <property type="entry name" value="RHOD"/>
    <property type="match status" value="1"/>
</dbReference>
<dbReference type="PANTHER" id="PTHR43031">
    <property type="entry name" value="FAD-DEPENDENT OXIDOREDUCTASE"/>
    <property type="match status" value="1"/>
</dbReference>
<dbReference type="EMBL" id="QJKK01000008">
    <property type="protein sequence ID" value="RAL22657.1"/>
    <property type="molecule type" value="Genomic_DNA"/>
</dbReference>
<keyword evidence="2" id="KW-0808">Transferase</keyword>
<dbReference type="OrthoDB" id="9800872at2"/>
<comment type="caution">
    <text evidence="2">The sequence shown here is derived from an EMBL/GenBank/DDBJ whole genome shotgun (WGS) entry which is preliminary data.</text>
</comment>
<accession>A0A364K2P3</accession>
<protein>
    <submittedName>
        <fullName evidence="2">Sulfurtransferase</fullName>
    </submittedName>
</protein>
<reference evidence="2 3" key="1">
    <citation type="submission" date="2018-06" db="EMBL/GenBank/DDBJ databases">
        <title>Thermoflavimicrobium daqus sp. nov., a thermophilic microbe isolated from Moutai-flavour Daqu.</title>
        <authorList>
            <person name="Wang X."/>
            <person name="Zhou H."/>
        </authorList>
    </citation>
    <scope>NUCLEOTIDE SEQUENCE [LARGE SCALE GENOMIC DNA]</scope>
    <source>
        <strain evidence="2 3">FBKL4.011</strain>
    </source>
</reference>
<evidence type="ECO:0000313" key="2">
    <source>
        <dbReference type="EMBL" id="RAL22657.1"/>
    </source>
</evidence>
<dbReference type="InterPro" id="IPR050229">
    <property type="entry name" value="GlpE_sulfurtransferase"/>
</dbReference>
<dbReference type="AlphaFoldDB" id="A0A364K2P3"/>
<dbReference type="PANTHER" id="PTHR43031:SF17">
    <property type="entry name" value="SULFURTRANSFERASE YTWF-RELATED"/>
    <property type="match status" value="1"/>
</dbReference>
<dbReference type="GO" id="GO:0016740">
    <property type="term" value="F:transferase activity"/>
    <property type="evidence" value="ECO:0007669"/>
    <property type="project" value="UniProtKB-KW"/>
</dbReference>
<gene>
    <name evidence="2" type="ORF">DL897_13390</name>
</gene>
<dbReference type="Gene3D" id="3.40.250.10">
    <property type="entry name" value="Rhodanese-like domain"/>
    <property type="match status" value="1"/>
</dbReference>
<sequence>MIENQAKYHISAEEFAQKFQKRELGHAQLIDVREPEEWEVYHLRDSQLIPLASLPTCVSKLDPKKPIYLFCAHGIRSLHAANFLLSQGFKDVINVDGGLAEVSIYLEENGEK</sequence>
<dbReference type="InterPro" id="IPR036873">
    <property type="entry name" value="Rhodanese-like_dom_sf"/>
</dbReference>
<name>A0A364K2P3_9BACL</name>
<reference evidence="2 3" key="2">
    <citation type="submission" date="2018-06" db="EMBL/GenBank/DDBJ databases">
        <authorList>
            <person name="Zhirakovskaya E."/>
        </authorList>
    </citation>
    <scope>NUCLEOTIDE SEQUENCE [LARGE SCALE GENOMIC DNA]</scope>
    <source>
        <strain evidence="2 3">FBKL4.011</strain>
    </source>
</reference>
<feature type="domain" description="Rhodanese" evidence="1">
    <location>
        <begin position="23"/>
        <end position="111"/>
    </location>
</feature>